<protein>
    <recommendedName>
        <fullName evidence="6">FAD-binding domain-containing protein</fullName>
    </recommendedName>
</protein>
<gene>
    <name evidence="7" type="ORF">SCUCBS95973_003174</name>
</gene>
<organism evidence="7 8">
    <name type="scientific">Sporothrix curviconia</name>
    <dbReference type="NCBI Taxonomy" id="1260050"/>
    <lineage>
        <taxon>Eukaryota</taxon>
        <taxon>Fungi</taxon>
        <taxon>Dikarya</taxon>
        <taxon>Ascomycota</taxon>
        <taxon>Pezizomycotina</taxon>
        <taxon>Sordariomycetes</taxon>
        <taxon>Sordariomycetidae</taxon>
        <taxon>Ophiostomatales</taxon>
        <taxon>Ophiostomataceae</taxon>
        <taxon>Sporothrix</taxon>
    </lineage>
</organism>
<dbReference type="Proteomes" id="UP001642405">
    <property type="component" value="Unassembled WGS sequence"/>
</dbReference>
<dbReference type="PANTHER" id="PTHR13789:SF236">
    <property type="entry name" value="MONOOXYGENASE, PUTATIVE (AFU_ORTHOLOGUE AFUA_6G12060)-RELATED"/>
    <property type="match status" value="1"/>
</dbReference>
<evidence type="ECO:0000256" key="5">
    <source>
        <dbReference type="ARBA" id="ARBA00023033"/>
    </source>
</evidence>
<keyword evidence="4" id="KW-0560">Oxidoreductase</keyword>
<evidence type="ECO:0000256" key="1">
    <source>
        <dbReference type="ARBA" id="ARBA00007992"/>
    </source>
</evidence>
<dbReference type="SUPFAM" id="SSF51905">
    <property type="entry name" value="FAD/NAD(P)-binding domain"/>
    <property type="match status" value="1"/>
</dbReference>
<dbReference type="PANTHER" id="PTHR13789">
    <property type="entry name" value="MONOOXYGENASE"/>
    <property type="match status" value="1"/>
</dbReference>
<dbReference type="PRINTS" id="PR00420">
    <property type="entry name" value="RNGMNOXGNASE"/>
</dbReference>
<evidence type="ECO:0000313" key="8">
    <source>
        <dbReference type="Proteomes" id="UP001642405"/>
    </source>
</evidence>
<evidence type="ECO:0000256" key="2">
    <source>
        <dbReference type="ARBA" id="ARBA00022630"/>
    </source>
</evidence>
<keyword evidence="5" id="KW-0503">Monooxygenase</keyword>
<evidence type="ECO:0000256" key="3">
    <source>
        <dbReference type="ARBA" id="ARBA00022827"/>
    </source>
</evidence>
<feature type="domain" description="FAD-binding" evidence="6">
    <location>
        <begin position="13"/>
        <end position="340"/>
    </location>
</feature>
<comment type="similarity">
    <text evidence="1">Belongs to the paxM FAD-dependent monooxygenase family.</text>
</comment>
<accession>A0ABP0BD31</accession>
<dbReference type="Gene3D" id="3.50.50.60">
    <property type="entry name" value="FAD/NAD(P)-binding domain"/>
    <property type="match status" value="1"/>
</dbReference>
<dbReference type="Pfam" id="PF01494">
    <property type="entry name" value="FAD_binding_3"/>
    <property type="match status" value="1"/>
</dbReference>
<reference evidence="7 8" key="1">
    <citation type="submission" date="2024-01" db="EMBL/GenBank/DDBJ databases">
        <authorList>
            <person name="Allen C."/>
            <person name="Tagirdzhanova G."/>
        </authorList>
    </citation>
    <scope>NUCLEOTIDE SEQUENCE [LARGE SCALE GENOMIC DNA]</scope>
</reference>
<dbReference type="InterPro" id="IPR050493">
    <property type="entry name" value="FAD-dep_Monooxygenase_BioMet"/>
</dbReference>
<evidence type="ECO:0000313" key="7">
    <source>
        <dbReference type="EMBL" id="CAK7217495.1"/>
    </source>
</evidence>
<dbReference type="InterPro" id="IPR036188">
    <property type="entry name" value="FAD/NAD-bd_sf"/>
</dbReference>
<evidence type="ECO:0000259" key="6">
    <source>
        <dbReference type="Pfam" id="PF01494"/>
    </source>
</evidence>
<sequence>MGSNTDSTATPLKVIIVGAGLGGLSCGIACRRQGFDVTIYDQVQEFTRIGDSIGFGSNTSRLLHRWGVGKILETIASTPVSMEIYNFNDSNTCLGKDKHIVEIEAKTGYRALVGHRGDFHLILRDFCIGLGVRVLNGSKVVDYDTSAPNVTLSTGETVTADIVICADGGKSEARKRVLGVDDVPLASGYAIYRGFMDADRIRDDPLAGKFKTSEDHIRLFLAPDMHGFINTMGGGEQINAVLTHKDTGDIDEAWTKEANKDEIMALLDGWDPAFRRVWELFPSCLDWKLVYRPCLDKWVADSGRVALIGDACHPFLPSSVQGASQAIEDGATIAKCLAKIGGNGANRDDIPIALHTFFALRHDYVAAAQRTGIEQRDSWHNMHDKDTQAFKDKFDINKASMTNIHLWENDAEKVVDDQWDAVSAQVRKTLAGQAAALATE</sequence>
<keyword evidence="8" id="KW-1185">Reference proteome</keyword>
<dbReference type="SUPFAM" id="SSF54373">
    <property type="entry name" value="FAD-linked reductases, C-terminal domain"/>
    <property type="match status" value="1"/>
</dbReference>
<keyword evidence="3" id="KW-0274">FAD</keyword>
<comment type="caution">
    <text evidence="7">The sequence shown here is derived from an EMBL/GenBank/DDBJ whole genome shotgun (WGS) entry which is preliminary data.</text>
</comment>
<evidence type="ECO:0000256" key="4">
    <source>
        <dbReference type="ARBA" id="ARBA00023002"/>
    </source>
</evidence>
<proteinExistence type="inferred from homology"/>
<dbReference type="EMBL" id="CAWUHB010000013">
    <property type="protein sequence ID" value="CAK7217495.1"/>
    <property type="molecule type" value="Genomic_DNA"/>
</dbReference>
<name>A0ABP0BD31_9PEZI</name>
<keyword evidence="2" id="KW-0285">Flavoprotein</keyword>
<dbReference type="InterPro" id="IPR002938">
    <property type="entry name" value="FAD-bd"/>
</dbReference>